<evidence type="ECO:0000313" key="2">
    <source>
        <dbReference type="EMBL" id="QHT14860.1"/>
    </source>
</evidence>
<evidence type="ECO:0000256" key="1">
    <source>
        <dbReference type="SAM" id="MobiDB-lite"/>
    </source>
</evidence>
<dbReference type="EMBL" id="MN739593">
    <property type="protein sequence ID" value="QHT14860.1"/>
    <property type="molecule type" value="Genomic_DNA"/>
</dbReference>
<feature type="compositionally biased region" description="Polar residues" evidence="1">
    <location>
        <begin position="1"/>
        <end position="19"/>
    </location>
</feature>
<proteinExistence type="predicted"/>
<feature type="region of interest" description="Disordered" evidence="1">
    <location>
        <begin position="1"/>
        <end position="21"/>
    </location>
</feature>
<organism evidence="2">
    <name type="scientific">viral metagenome</name>
    <dbReference type="NCBI Taxonomy" id="1070528"/>
    <lineage>
        <taxon>unclassified sequences</taxon>
        <taxon>metagenomes</taxon>
        <taxon>organismal metagenomes</taxon>
    </lineage>
</organism>
<name>A0A6C0DEY8_9ZZZZ</name>
<accession>A0A6C0DEY8</accession>
<sequence>MDNGFTRNTSPNLFSSPSLGSEYRGAHQAAIPSTKNIFPARDSRYPARAAALNDGRLVTDYRPQCSKNIRVGQQFQTKKWMINHAEELMHEARKRQVEWSGASLPMANTVPPPAAIVRSTPFYSEVNPTYWKGGLGVERANAESPDLFGTFTYAPSISEIQNNRKNISMTTREEGGRNSKRGQF</sequence>
<feature type="region of interest" description="Disordered" evidence="1">
    <location>
        <begin position="164"/>
        <end position="184"/>
    </location>
</feature>
<dbReference type="AlphaFoldDB" id="A0A6C0DEY8"/>
<reference evidence="2" key="1">
    <citation type="journal article" date="2020" name="Nature">
        <title>Giant virus diversity and host interactions through global metagenomics.</title>
        <authorList>
            <person name="Schulz F."/>
            <person name="Roux S."/>
            <person name="Paez-Espino D."/>
            <person name="Jungbluth S."/>
            <person name="Walsh D.A."/>
            <person name="Denef V.J."/>
            <person name="McMahon K.D."/>
            <person name="Konstantinidis K.T."/>
            <person name="Eloe-Fadrosh E.A."/>
            <person name="Kyrpides N.C."/>
            <person name="Woyke T."/>
        </authorList>
    </citation>
    <scope>NUCLEOTIDE SEQUENCE</scope>
    <source>
        <strain evidence="2">GVMAG-M-3300023174-141</strain>
    </source>
</reference>
<protein>
    <submittedName>
        <fullName evidence="2">Uncharacterized protein</fullName>
    </submittedName>
</protein>